<name>A0A2I1HBX5_9GLOM</name>
<feature type="transmembrane region" description="Helical" evidence="1">
    <location>
        <begin position="223"/>
        <end position="240"/>
    </location>
</feature>
<dbReference type="VEuPathDB" id="FungiDB:FUN_020330"/>
<sequence length="242" mass="28901">MSNSKYNTTKNDWLITFEYVKENESALTTSFWTTKRRRKKLQRLLEEMPTVEQCSIKYTEIGCVFVVKGKKKPSTTFEKIKSYEKYNLEESSVFIFLKEEKYFRLLVDNINLTFIDIIKGIFPLSLSEFLRQKIKMNDKDRIEVSINFLNFIYDETKLIWKERCERQINKEKRLKISRKKKMITNNVGLGNVLNIGNILKREPITRAEGLLNSIYFNQKPLDFIIHVNWTILLINFFGLFNF</sequence>
<evidence type="ECO:0000256" key="1">
    <source>
        <dbReference type="SAM" id="Phobius"/>
    </source>
</evidence>
<keyword evidence="1" id="KW-0472">Membrane</keyword>
<protein>
    <submittedName>
        <fullName evidence="2">Uncharacterized protein</fullName>
    </submittedName>
</protein>
<evidence type="ECO:0000313" key="3">
    <source>
        <dbReference type="Proteomes" id="UP000234323"/>
    </source>
</evidence>
<gene>
    <name evidence="2" type="ORF">RhiirA4_476562</name>
</gene>
<keyword evidence="1" id="KW-0812">Transmembrane</keyword>
<keyword evidence="3" id="KW-1185">Reference proteome</keyword>
<proteinExistence type="predicted"/>
<dbReference type="EMBL" id="LLXI01002145">
    <property type="protein sequence ID" value="PKY56330.1"/>
    <property type="molecule type" value="Genomic_DNA"/>
</dbReference>
<dbReference type="AlphaFoldDB" id="A0A2I1HBX5"/>
<reference evidence="2 3" key="1">
    <citation type="submission" date="2015-10" db="EMBL/GenBank/DDBJ databases">
        <title>Genome analyses suggest a sexual origin of heterokaryosis in a supposedly ancient asexual fungus.</title>
        <authorList>
            <person name="Ropars J."/>
            <person name="Sedzielewska K."/>
            <person name="Noel J."/>
            <person name="Charron P."/>
            <person name="Farinelli L."/>
            <person name="Marton T."/>
            <person name="Kruger M."/>
            <person name="Pelin A."/>
            <person name="Brachmann A."/>
            <person name="Corradi N."/>
        </authorList>
    </citation>
    <scope>NUCLEOTIDE SEQUENCE [LARGE SCALE GENOMIC DNA]</scope>
    <source>
        <strain evidence="2 3">A4</strain>
    </source>
</reference>
<dbReference type="VEuPathDB" id="FungiDB:RhiirFUN_000282"/>
<accession>A0A2I1HBX5</accession>
<evidence type="ECO:0000313" key="2">
    <source>
        <dbReference type="EMBL" id="PKY56330.1"/>
    </source>
</evidence>
<comment type="caution">
    <text evidence="2">The sequence shown here is derived from an EMBL/GenBank/DDBJ whole genome shotgun (WGS) entry which is preliminary data.</text>
</comment>
<organism evidence="2 3">
    <name type="scientific">Rhizophagus irregularis</name>
    <dbReference type="NCBI Taxonomy" id="588596"/>
    <lineage>
        <taxon>Eukaryota</taxon>
        <taxon>Fungi</taxon>
        <taxon>Fungi incertae sedis</taxon>
        <taxon>Mucoromycota</taxon>
        <taxon>Glomeromycotina</taxon>
        <taxon>Glomeromycetes</taxon>
        <taxon>Glomerales</taxon>
        <taxon>Glomeraceae</taxon>
        <taxon>Rhizophagus</taxon>
    </lineage>
</organism>
<dbReference type="VEuPathDB" id="FungiDB:RhiirA1_522360"/>
<dbReference type="Proteomes" id="UP000234323">
    <property type="component" value="Unassembled WGS sequence"/>
</dbReference>
<keyword evidence="1" id="KW-1133">Transmembrane helix</keyword>